<name>A0AAV7SZX2_PLEWA</name>
<protein>
    <submittedName>
        <fullName evidence="1">Uncharacterized protein</fullName>
    </submittedName>
</protein>
<sequence>MLSPAPGEVGGVPWLCGEPGEQPLRLASHLYCALRGLCRRPCRAGWGVRTLPLDGRTAPVGSSLPHCGLWEAVDSSAVTPMRGLEEAPVERGLGQLPTAGRLVVVAPGRACDAPCG</sequence>
<evidence type="ECO:0000313" key="2">
    <source>
        <dbReference type="Proteomes" id="UP001066276"/>
    </source>
</evidence>
<dbReference type="EMBL" id="JANPWB010000007">
    <property type="protein sequence ID" value="KAJ1169419.1"/>
    <property type="molecule type" value="Genomic_DNA"/>
</dbReference>
<dbReference type="AlphaFoldDB" id="A0AAV7SZX2"/>
<proteinExistence type="predicted"/>
<keyword evidence="2" id="KW-1185">Reference proteome</keyword>
<dbReference type="Proteomes" id="UP001066276">
    <property type="component" value="Chromosome 4_1"/>
</dbReference>
<comment type="caution">
    <text evidence="1">The sequence shown here is derived from an EMBL/GenBank/DDBJ whole genome shotgun (WGS) entry which is preliminary data.</text>
</comment>
<organism evidence="1 2">
    <name type="scientific">Pleurodeles waltl</name>
    <name type="common">Iberian ribbed newt</name>
    <dbReference type="NCBI Taxonomy" id="8319"/>
    <lineage>
        <taxon>Eukaryota</taxon>
        <taxon>Metazoa</taxon>
        <taxon>Chordata</taxon>
        <taxon>Craniata</taxon>
        <taxon>Vertebrata</taxon>
        <taxon>Euteleostomi</taxon>
        <taxon>Amphibia</taxon>
        <taxon>Batrachia</taxon>
        <taxon>Caudata</taxon>
        <taxon>Salamandroidea</taxon>
        <taxon>Salamandridae</taxon>
        <taxon>Pleurodelinae</taxon>
        <taxon>Pleurodeles</taxon>
    </lineage>
</organism>
<reference evidence="1" key="1">
    <citation type="journal article" date="2022" name="bioRxiv">
        <title>Sequencing and chromosome-scale assembly of the giantPleurodeles waltlgenome.</title>
        <authorList>
            <person name="Brown T."/>
            <person name="Elewa A."/>
            <person name="Iarovenko S."/>
            <person name="Subramanian E."/>
            <person name="Araus A.J."/>
            <person name="Petzold A."/>
            <person name="Susuki M."/>
            <person name="Suzuki K.-i.T."/>
            <person name="Hayashi T."/>
            <person name="Toyoda A."/>
            <person name="Oliveira C."/>
            <person name="Osipova E."/>
            <person name="Leigh N.D."/>
            <person name="Simon A."/>
            <person name="Yun M.H."/>
        </authorList>
    </citation>
    <scope>NUCLEOTIDE SEQUENCE</scope>
    <source>
        <strain evidence="1">20211129_DDA</strain>
        <tissue evidence="1">Liver</tissue>
    </source>
</reference>
<evidence type="ECO:0000313" key="1">
    <source>
        <dbReference type="EMBL" id="KAJ1169419.1"/>
    </source>
</evidence>
<gene>
    <name evidence="1" type="ORF">NDU88_001312</name>
</gene>
<accession>A0AAV7SZX2</accession>